<dbReference type="RefSeq" id="WP_125057746.1">
    <property type="nucleotide sequence ID" value="NZ_BHZD01000001.1"/>
</dbReference>
<evidence type="ECO:0000313" key="3">
    <source>
        <dbReference type="Proteomes" id="UP000286746"/>
    </source>
</evidence>
<evidence type="ECO:0000313" key="2">
    <source>
        <dbReference type="EMBL" id="GCD47694.1"/>
    </source>
</evidence>
<feature type="compositionally biased region" description="Low complexity" evidence="1">
    <location>
        <begin position="293"/>
        <end position="302"/>
    </location>
</feature>
<dbReference type="InterPro" id="IPR027417">
    <property type="entry name" value="P-loop_NTPase"/>
</dbReference>
<proteinExistence type="predicted"/>
<feature type="region of interest" description="Disordered" evidence="1">
    <location>
        <begin position="291"/>
        <end position="323"/>
    </location>
</feature>
<evidence type="ECO:0000256" key="1">
    <source>
        <dbReference type="SAM" id="MobiDB-lite"/>
    </source>
</evidence>
<feature type="region of interest" description="Disordered" evidence="1">
    <location>
        <begin position="573"/>
        <end position="604"/>
    </location>
</feature>
<dbReference type="PANTHER" id="PTHR47691">
    <property type="entry name" value="REGULATOR-RELATED"/>
    <property type="match status" value="1"/>
</dbReference>
<organism evidence="2 3">
    <name type="scientific">Streptomyces paromomycinus</name>
    <name type="common">Streptomyces rimosus subsp. paromomycinus</name>
    <dbReference type="NCBI Taxonomy" id="92743"/>
    <lineage>
        <taxon>Bacteria</taxon>
        <taxon>Bacillati</taxon>
        <taxon>Actinomycetota</taxon>
        <taxon>Actinomycetes</taxon>
        <taxon>Kitasatosporales</taxon>
        <taxon>Streptomycetaceae</taxon>
        <taxon>Streptomyces</taxon>
    </lineage>
</organism>
<protein>
    <submittedName>
        <fullName evidence="2">Uncharacterized protein</fullName>
    </submittedName>
</protein>
<feature type="region of interest" description="Disordered" evidence="1">
    <location>
        <begin position="539"/>
        <end position="561"/>
    </location>
</feature>
<name>A0A401WEC3_STREY</name>
<dbReference type="AlphaFoldDB" id="A0A401WEC3"/>
<comment type="caution">
    <text evidence="2">The sequence shown here is derived from an EMBL/GenBank/DDBJ whole genome shotgun (WGS) entry which is preliminary data.</text>
</comment>
<gene>
    <name evidence="2" type="ORF">GKJPGBOP_07487</name>
</gene>
<dbReference type="EMBL" id="BHZD01000001">
    <property type="protein sequence ID" value="GCD47694.1"/>
    <property type="molecule type" value="Genomic_DNA"/>
</dbReference>
<dbReference type="PANTHER" id="PTHR47691:SF3">
    <property type="entry name" value="HTH-TYPE TRANSCRIPTIONAL REGULATOR RV0890C-RELATED"/>
    <property type="match status" value="1"/>
</dbReference>
<accession>A0A401WEC3</accession>
<dbReference type="Proteomes" id="UP000286746">
    <property type="component" value="Unassembled WGS sequence"/>
</dbReference>
<feature type="compositionally biased region" description="Pro residues" evidence="1">
    <location>
        <begin position="544"/>
        <end position="559"/>
    </location>
</feature>
<dbReference type="SUPFAM" id="SSF52540">
    <property type="entry name" value="P-loop containing nucleoside triphosphate hydrolases"/>
    <property type="match status" value="1"/>
</dbReference>
<reference evidence="2 3" key="1">
    <citation type="submission" date="2018-11" db="EMBL/GenBank/DDBJ databases">
        <title>Whole genome sequence of Streptomyces paromomycinus NBRC 15454(T).</title>
        <authorList>
            <person name="Komaki H."/>
            <person name="Tamura T."/>
        </authorList>
    </citation>
    <scope>NUCLEOTIDE SEQUENCE [LARGE SCALE GENOMIC DNA]</scope>
    <source>
        <strain evidence="2 3">NBRC 15454</strain>
    </source>
</reference>
<keyword evidence="3" id="KW-1185">Reference proteome</keyword>
<sequence>MSTGAEDPPPPGIAGRAAERSALRGLLARTPLVTVTGPANVGKSTLARAVLEEAARGAGRPGGLPDGAFVRVGCREDVHAAGVAAALNRAAGLPDDTPPQTLAVHCARRGLTVLLDDCDPVAGACGWLVRQLLRVRVGVGGVFRPEAGAGAVASAGLRIVVTARQPLGLGAERVFAVRPLPVTWGGGTPLSAPPAPSAPYDMPCGSAGGPLPASYDVAVRSPATALGACSPADRLVWARLSVLPGDFDGWLAGCVAGRSDVPAHEVAASLGRLLRASVLALVRARAEVRHAPDAAPTARPAPGLHPADTGTATATQVRSPHPPRYRLPAAARAVGLAHLRAAGEEAATLRAFRTACAALAAEAQIAWQGSDRRVAVHLAETERHHLRAALTLPPQDAEDALTALDIAVSLWFRWAACGRRDEGRAHLARLLRHSRDDTAVRARALWLAGWLAAQDHAHRTAEALLDRAGRAAARHADPDTLARVAHARGLLALRRADPRTAAAYLRRAAEHTYQDAWYGPGPAHSQVLLAVTLAAQDPTKAPAPASPLAPATAPPPAPLPAVDLASVAATGATTTGRGTVTPSSAHDEARGSPFPGTRRGLHLS</sequence>